<dbReference type="Proteomes" id="UP001398420">
    <property type="component" value="Unassembled WGS sequence"/>
</dbReference>
<evidence type="ECO:0000259" key="4">
    <source>
        <dbReference type="Pfam" id="PF03358"/>
    </source>
</evidence>
<dbReference type="PANTHER" id="PTHR43408:SF1">
    <property type="entry name" value="FMN REDUCTASE (NADPH)"/>
    <property type="match status" value="1"/>
</dbReference>
<evidence type="ECO:0000313" key="6">
    <source>
        <dbReference type="Proteomes" id="UP001398420"/>
    </source>
</evidence>
<dbReference type="NCBIfam" id="TIGR03567">
    <property type="entry name" value="FMN_reduc_SsuE"/>
    <property type="match status" value="1"/>
</dbReference>
<evidence type="ECO:0000256" key="3">
    <source>
        <dbReference type="ARBA" id="ARBA00023002"/>
    </source>
</evidence>
<keyword evidence="2" id="KW-0288">FMN</keyword>
<dbReference type="Gene3D" id="3.40.50.360">
    <property type="match status" value="1"/>
</dbReference>
<comment type="caution">
    <text evidence="5">The sequence shown here is derived from an EMBL/GenBank/DDBJ whole genome shotgun (WGS) entry which is preliminary data.</text>
</comment>
<sequence>MSKVILINGNNKIDSRLTGIQSVIEQSFQKQGVQTEVIYIHQLPANDLIRVNFNSEILQRELKKVVEADVIVLLTPIYKASYTGILKTFIDLIPQKGFEEKIVWPVAIGGTAHHLLAIDYTLKPLAITLGATQIAKSVFVQEQQVTKVDAFVYNVELEIQGRLAQEVERITNQLIQKEKVIQ</sequence>
<dbReference type="SUPFAM" id="SSF52218">
    <property type="entry name" value="Flavoproteins"/>
    <property type="match status" value="1"/>
</dbReference>
<gene>
    <name evidence="5" type="primary">ssuE</name>
    <name evidence="5" type="ORF">AAF454_00620</name>
</gene>
<dbReference type="Pfam" id="PF03358">
    <property type="entry name" value="FMN_red"/>
    <property type="match status" value="1"/>
</dbReference>
<evidence type="ECO:0000313" key="5">
    <source>
        <dbReference type="EMBL" id="MEL5986919.1"/>
    </source>
</evidence>
<dbReference type="InterPro" id="IPR051814">
    <property type="entry name" value="NAD(P)H-dep_FMN_reductase"/>
</dbReference>
<evidence type="ECO:0000256" key="2">
    <source>
        <dbReference type="ARBA" id="ARBA00022643"/>
    </source>
</evidence>
<dbReference type="EC" id="1.5.1.38" evidence="5"/>
<protein>
    <submittedName>
        <fullName evidence="5">NADPH-dependent FMN reductase</fullName>
        <ecNumber evidence="5">1.5.1.38</ecNumber>
    </submittedName>
</protein>
<dbReference type="InterPro" id="IPR029039">
    <property type="entry name" value="Flavoprotein-like_sf"/>
</dbReference>
<dbReference type="InterPro" id="IPR020048">
    <property type="entry name" value="NADPH-dep_FMN_reduc_SsuE"/>
</dbReference>
<reference evidence="5 6" key="1">
    <citation type="submission" date="2024-04" db="EMBL/GenBank/DDBJ databases">
        <authorList>
            <person name="Wu Y.S."/>
            <person name="Zhang L."/>
        </authorList>
    </citation>
    <scope>NUCLEOTIDE SEQUENCE [LARGE SCALE GENOMIC DNA]</scope>
    <source>
        <strain evidence="5 6">KG-01</strain>
    </source>
</reference>
<dbReference type="EMBL" id="JBCEWA010000001">
    <property type="protein sequence ID" value="MEL5986919.1"/>
    <property type="molecule type" value="Genomic_DNA"/>
</dbReference>
<keyword evidence="3 5" id="KW-0560">Oxidoreductase</keyword>
<dbReference type="InterPro" id="IPR005025">
    <property type="entry name" value="FMN_Rdtase-like_dom"/>
</dbReference>
<organism evidence="5 6">
    <name type="scientific">Kurthia gibsonii</name>
    <dbReference type="NCBI Taxonomy" id="33946"/>
    <lineage>
        <taxon>Bacteria</taxon>
        <taxon>Bacillati</taxon>
        <taxon>Bacillota</taxon>
        <taxon>Bacilli</taxon>
        <taxon>Bacillales</taxon>
        <taxon>Caryophanaceae</taxon>
        <taxon>Kurthia</taxon>
    </lineage>
</organism>
<name>A0ABU9LIZ9_9BACL</name>
<keyword evidence="1" id="KW-0285">Flavoprotein</keyword>
<dbReference type="PANTHER" id="PTHR43408">
    <property type="entry name" value="FMN REDUCTASE (NADPH)"/>
    <property type="match status" value="1"/>
</dbReference>
<feature type="domain" description="NADPH-dependent FMN reductase-like" evidence="4">
    <location>
        <begin position="3"/>
        <end position="141"/>
    </location>
</feature>
<proteinExistence type="predicted"/>
<accession>A0ABU9LIZ9</accession>
<dbReference type="GO" id="GO:0052873">
    <property type="term" value="F:FMN reductase (NADPH) activity"/>
    <property type="evidence" value="ECO:0007669"/>
    <property type="project" value="UniProtKB-EC"/>
</dbReference>
<evidence type="ECO:0000256" key="1">
    <source>
        <dbReference type="ARBA" id="ARBA00022630"/>
    </source>
</evidence>
<dbReference type="RefSeq" id="WP_342302567.1">
    <property type="nucleotide sequence ID" value="NZ_JBCEWA010000001.1"/>
</dbReference>
<keyword evidence="6" id="KW-1185">Reference proteome</keyword>